<dbReference type="EMBL" id="BMAO01036897">
    <property type="protein sequence ID" value="GFR13842.1"/>
    <property type="molecule type" value="Genomic_DNA"/>
</dbReference>
<dbReference type="OrthoDB" id="6436887at2759"/>
<feature type="non-terminal residue" evidence="5">
    <location>
        <position position="1"/>
    </location>
</feature>
<dbReference type="GO" id="GO:0010855">
    <property type="term" value="F:adenylate cyclase inhibitor activity"/>
    <property type="evidence" value="ECO:0007669"/>
    <property type="project" value="TreeGrafter"/>
</dbReference>
<dbReference type="GO" id="GO:0005737">
    <property type="term" value="C:cytoplasm"/>
    <property type="evidence" value="ECO:0007669"/>
    <property type="project" value="TreeGrafter"/>
</dbReference>
<sequence length="384" mass="42781">MFIGATSTMRVSPKHVVNVMLPSEVKPGTFELEQPSYVVPEDARTIRVGVVRKGGTDGEIHLKYETVSNTALADQDFIPTAGELIFEEGEERKDILINILDDETKEPTETFEVQLLDPTPAPGVLNFRRFESKVTTVVTIMDNDMKPGRLELEKSVLDVLENIGTLKINVLRVGGSDGQIRTWCKTVPKSARPGSDFMPVSKELVFEEGEVRKIIEVEILDNHHKEPVRKFEVLLFEPSAGPEVNSFTGLGNKKATLVNILDNDMTPGSLQLEKSRYEVKESDEKIVIPVIRMGGNDGQIRVKLQTTPITATAKKDFPLLDQELIFREGETKKVIRIPIFDNTIRELDRTFEIHLTDSTAGSGVLNFEGLGPITRAVVTIKDDD</sequence>
<dbReference type="GO" id="GO:0016020">
    <property type="term" value="C:membrane"/>
    <property type="evidence" value="ECO:0007669"/>
    <property type="project" value="InterPro"/>
</dbReference>
<proteinExistence type="predicted"/>
<dbReference type="GO" id="GO:0071277">
    <property type="term" value="P:cellular response to calcium ion"/>
    <property type="evidence" value="ECO:0007669"/>
    <property type="project" value="TreeGrafter"/>
</dbReference>
<feature type="domain" description="Calx-beta" evidence="4">
    <location>
        <begin position="136"/>
        <end position="236"/>
    </location>
</feature>
<keyword evidence="3" id="KW-0106">Calcium</keyword>
<dbReference type="GO" id="GO:0004930">
    <property type="term" value="F:G protein-coupled receptor activity"/>
    <property type="evidence" value="ECO:0007669"/>
    <property type="project" value="InterPro"/>
</dbReference>
<evidence type="ECO:0000259" key="4">
    <source>
        <dbReference type="SMART" id="SM00237"/>
    </source>
</evidence>
<feature type="domain" description="Calx-beta" evidence="4">
    <location>
        <begin position="17"/>
        <end position="116"/>
    </location>
</feature>
<name>A0A8X6LMK0_TRICU</name>
<dbReference type="InterPro" id="IPR038081">
    <property type="entry name" value="CalX-like_sf"/>
</dbReference>
<organism evidence="5 6">
    <name type="scientific">Trichonephila clavata</name>
    <name type="common">Joro spider</name>
    <name type="synonym">Nephila clavata</name>
    <dbReference type="NCBI Taxonomy" id="2740835"/>
    <lineage>
        <taxon>Eukaryota</taxon>
        <taxon>Metazoa</taxon>
        <taxon>Ecdysozoa</taxon>
        <taxon>Arthropoda</taxon>
        <taxon>Chelicerata</taxon>
        <taxon>Arachnida</taxon>
        <taxon>Araneae</taxon>
        <taxon>Araneomorphae</taxon>
        <taxon>Entelegynae</taxon>
        <taxon>Araneoidea</taxon>
        <taxon>Nephilidae</taxon>
        <taxon>Trichonephila</taxon>
    </lineage>
</organism>
<keyword evidence="1" id="KW-0732">Signal</keyword>
<dbReference type="GO" id="GO:0001965">
    <property type="term" value="F:G-protein alpha-subunit binding"/>
    <property type="evidence" value="ECO:0007669"/>
    <property type="project" value="TreeGrafter"/>
</dbReference>
<gene>
    <name evidence="5" type="primary">ADGRV1</name>
    <name evidence="5" type="ORF">TNCT_107461</name>
</gene>
<dbReference type="Gene3D" id="2.60.40.2030">
    <property type="match status" value="3"/>
</dbReference>
<comment type="caution">
    <text evidence="5">The sequence shown here is derived from an EMBL/GenBank/DDBJ whole genome shotgun (WGS) entry which is preliminary data.</text>
</comment>
<protein>
    <submittedName>
        <fullName evidence="5">Adhesion G-protein coupled receptor V1</fullName>
    </submittedName>
</protein>
<accession>A0A8X6LMK0</accession>
<dbReference type="SMART" id="SM00237">
    <property type="entry name" value="Calx_beta"/>
    <property type="match status" value="3"/>
</dbReference>
<evidence type="ECO:0000256" key="1">
    <source>
        <dbReference type="ARBA" id="ARBA00022729"/>
    </source>
</evidence>
<evidence type="ECO:0000313" key="5">
    <source>
        <dbReference type="EMBL" id="GFR13842.1"/>
    </source>
</evidence>
<dbReference type="InterPro" id="IPR003644">
    <property type="entry name" value="Calx_beta"/>
</dbReference>
<evidence type="ECO:0000313" key="6">
    <source>
        <dbReference type="Proteomes" id="UP000887116"/>
    </source>
</evidence>
<dbReference type="PANTHER" id="PTHR46682">
    <property type="entry name" value="ADHESION G-PROTEIN COUPLED RECEPTOR V1"/>
    <property type="match status" value="1"/>
</dbReference>
<feature type="domain" description="Calx-beta" evidence="4">
    <location>
        <begin position="256"/>
        <end position="356"/>
    </location>
</feature>
<dbReference type="PANTHER" id="PTHR46682:SF1">
    <property type="entry name" value="ADHESION G-PROTEIN COUPLED RECEPTOR V1"/>
    <property type="match status" value="1"/>
</dbReference>
<evidence type="ECO:0000256" key="2">
    <source>
        <dbReference type="ARBA" id="ARBA00022737"/>
    </source>
</evidence>
<evidence type="ECO:0000256" key="3">
    <source>
        <dbReference type="ARBA" id="ARBA00022837"/>
    </source>
</evidence>
<keyword evidence="6" id="KW-1185">Reference proteome</keyword>
<dbReference type="SUPFAM" id="SSF141072">
    <property type="entry name" value="CalX-like"/>
    <property type="match status" value="3"/>
</dbReference>
<dbReference type="Pfam" id="PF03160">
    <property type="entry name" value="Calx-beta"/>
    <property type="match status" value="3"/>
</dbReference>
<reference evidence="5" key="1">
    <citation type="submission" date="2020-07" db="EMBL/GenBank/DDBJ databases">
        <title>Multicomponent nature underlies the extraordinary mechanical properties of spider dragline silk.</title>
        <authorList>
            <person name="Kono N."/>
            <person name="Nakamura H."/>
            <person name="Mori M."/>
            <person name="Yoshida Y."/>
            <person name="Ohtoshi R."/>
            <person name="Malay A.D."/>
            <person name="Moran D.A.P."/>
            <person name="Tomita M."/>
            <person name="Numata K."/>
            <person name="Arakawa K."/>
        </authorList>
    </citation>
    <scope>NUCLEOTIDE SEQUENCE</scope>
</reference>
<dbReference type="AlphaFoldDB" id="A0A8X6LMK0"/>
<dbReference type="InterPro" id="IPR026919">
    <property type="entry name" value="ADGRV1"/>
</dbReference>
<keyword evidence="2" id="KW-0677">Repeat</keyword>
<keyword evidence="5" id="KW-0675">Receptor</keyword>
<dbReference type="Proteomes" id="UP000887116">
    <property type="component" value="Unassembled WGS sequence"/>
</dbReference>